<dbReference type="RefSeq" id="WP_023234674.1">
    <property type="nucleotide sequence ID" value="NZ_CP075110.1"/>
</dbReference>
<evidence type="ECO:0000313" key="1">
    <source>
        <dbReference type="EMBL" id="PDN82692.1"/>
    </source>
</evidence>
<comment type="caution">
    <text evidence="1">The sequence shown here is derived from an EMBL/GenBank/DDBJ whole genome shotgun (WGS) entry which is preliminary data.</text>
</comment>
<protein>
    <submittedName>
        <fullName evidence="1">Uncharacterized protein</fullName>
    </submittedName>
</protein>
<dbReference type="AlphaFoldDB" id="A0A2A6D725"/>
<dbReference type="EMBL" id="NPLM01000008">
    <property type="protein sequence ID" value="PDN82692.1"/>
    <property type="molecule type" value="Genomic_DNA"/>
</dbReference>
<gene>
    <name evidence="1" type="ORF">CIC26_19710</name>
</gene>
<name>A0A2A6D725_SALER</name>
<organism evidence="1">
    <name type="scientific">Salmonella enterica</name>
    <name type="common">Salmonella choleraesuis</name>
    <dbReference type="NCBI Taxonomy" id="28901"/>
    <lineage>
        <taxon>Bacteria</taxon>
        <taxon>Pseudomonadati</taxon>
        <taxon>Pseudomonadota</taxon>
        <taxon>Gammaproteobacteria</taxon>
        <taxon>Enterobacterales</taxon>
        <taxon>Enterobacteriaceae</taxon>
        <taxon>Salmonella</taxon>
    </lineage>
</organism>
<dbReference type="Proteomes" id="UP000873581">
    <property type="component" value="Unassembled WGS sequence"/>
</dbReference>
<sequence>MNKLPLILLACVLLPGCDNKSDDALLTEAKTSVKSALAKEYKPGECENWRFMESAGTISQGASKVVCDRSFNISKGVEFHDVKIFRHEGKDAVCGIVSGETDLSRIGARFVYVDADESTFLKMSRHPGSFRSNESRHLTSLIIDNFNKSQERWCK</sequence>
<proteinExistence type="predicted"/>
<accession>A0A2A6D725</accession>
<reference evidence="1" key="1">
    <citation type="submission" date="2017-08" db="EMBL/GenBank/DDBJ databases">
        <title>Whole genome sequencing of Salmonella enterica.</title>
        <authorList>
            <person name="Bell R."/>
            <person name="Levy K."/>
        </authorList>
    </citation>
    <scope>NUCLEOTIDE SEQUENCE [LARGE SCALE GENOMIC DNA]</scope>
    <source>
        <strain evidence="1">CFSAN060805</strain>
    </source>
</reference>